<evidence type="ECO:0000313" key="4">
    <source>
        <dbReference type="Proteomes" id="UP001175261"/>
    </source>
</evidence>
<feature type="transmembrane region" description="Helical" evidence="2">
    <location>
        <begin position="255"/>
        <end position="274"/>
    </location>
</feature>
<dbReference type="EMBL" id="JAPDFR010000001">
    <property type="protein sequence ID" value="KAK0391118.1"/>
    <property type="molecule type" value="Genomic_DNA"/>
</dbReference>
<keyword evidence="2" id="KW-1133">Transmembrane helix</keyword>
<accession>A0AA39GPD9</accession>
<organism evidence="3 4">
    <name type="scientific">Sarocladium strictum</name>
    <name type="common">Black bundle disease fungus</name>
    <name type="synonym">Acremonium strictum</name>
    <dbReference type="NCBI Taxonomy" id="5046"/>
    <lineage>
        <taxon>Eukaryota</taxon>
        <taxon>Fungi</taxon>
        <taxon>Dikarya</taxon>
        <taxon>Ascomycota</taxon>
        <taxon>Pezizomycotina</taxon>
        <taxon>Sordariomycetes</taxon>
        <taxon>Hypocreomycetidae</taxon>
        <taxon>Hypocreales</taxon>
        <taxon>Sarocladiaceae</taxon>
        <taxon>Sarocladium</taxon>
    </lineage>
</organism>
<dbReference type="Proteomes" id="UP001175261">
    <property type="component" value="Unassembled WGS sequence"/>
</dbReference>
<feature type="transmembrane region" description="Helical" evidence="2">
    <location>
        <begin position="136"/>
        <end position="158"/>
    </location>
</feature>
<feature type="transmembrane region" description="Helical" evidence="2">
    <location>
        <begin position="178"/>
        <end position="198"/>
    </location>
</feature>
<feature type="transmembrane region" description="Helical" evidence="2">
    <location>
        <begin position="218"/>
        <end position="235"/>
    </location>
</feature>
<comment type="caution">
    <text evidence="3">The sequence shown here is derived from an EMBL/GenBank/DDBJ whole genome shotgun (WGS) entry which is preliminary data.</text>
</comment>
<evidence type="ECO:0000256" key="2">
    <source>
        <dbReference type="SAM" id="Phobius"/>
    </source>
</evidence>
<proteinExistence type="predicted"/>
<dbReference type="AlphaFoldDB" id="A0AA39GPD9"/>
<dbReference type="PANTHER" id="PTHR35184:SF1">
    <property type="entry name" value="INTEGRAL MEMBRANE PROTEIN"/>
    <property type="match status" value="1"/>
</dbReference>
<feature type="transmembrane region" description="Helical" evidence="2">
    <location>
        <begin position="31"/>
        <end position="51"/>
    </location>
</feature>
<evidence type="ECO:0000313" key="3">
    <source>
        <dbReference type="EMBL" id="KAK0391118.1"/>
    </source>
</evidence>
<reference evidence="3" key="1">
    <citation type="submission" date="2022-10" db="EMBL/GenBank/DDBJ databases">
        <title>Determination and structural analysis of whole genome sequence of Sarocladium strictum F4-1.</title>
        <authorList>
            <person name="Hu L."/>
            <person name="Jiang Y."/>
        </authorList>
    </citation>
    <scope>NUCLEOTIDE SEQUENCE</scope>
    <source>
        <strain evidence="3">F4-1</strain>
    </source>
</reference>
<name>A0AA39GPD9_SARSR</name>
<gene>
    <name evidence="3" type="ORF">NLU13_0620</name>
</gene>
<dbReference type="InterPro" id="IPR021460">
    <property type="entry name" value="DUF3112"/>
</dbReference>
<keyword evidence="2" id="KW-0812">Transmembrane</keyword>
<evidence type="ECO:0000256" key="1">
    <source>
        <dbReference type="SAM" id="MobiDB-lite"/>
    </source>
</evidence>
<keyword evidence="2" id="KW-0472">Membrane</keyword>
<sequence>MSSSTPQQPPGPPYASHFASLGGRPSVVPDVPVAAVLLLFYIVGAALNMYFLRTNLKRGHKFIISGAIFGFCMTRITALVMRIVWSNYPTNVSIAIATSVFTNAGVIIFFVVNIILAQRILRAHHPEFGWRKELKVPFIFIYFSFFACLALLIPSIVYSSFTLDQDTLSKLREIRLFASTYLAVLTFVPIPIVLGAILIPHNKPIDDFGKKGSMRTRVALVLFTATLLCIGATYRACVGYTRRPLTNPGWFNHKAAFYCFNFAIEIIVLYAYTLSRFDLRFHIPNGSSAPGHYSQGGPAGKDDVTKEAETADMERRGSTEAERERNWETQLDNELPPRGYEMAETR</sequence>
<feature type="transmembrane region" description="Helical" evidence="2">
    <location>
        <begin position="63"/>
        <end position="85"/>
    </location>
</feature>
<keyword evidence="4" id="KW-1185">Reference proteome</keyword>
<dbReference type="PANTHER" id="PTHR35184">
    <property type="entry name" value="YALI0C10208P"/>
    <property type="match status" value="1"/>
</dbReference>
<feature type="region of interest" description="Disordered" evidence="1">
    <location>
        <begin position="290"/>
        <end position="346"/>
    </location>
</feature>
<feature type="compositionally biased region" description="Basic and acidic residues" evidence="1">
    <location>
        <begin position="300"/>
        <end position="327"/>
    </location>
</feature>
<feature type="transmembrane region" description="Helical" evidence="2">
    <location>
        <begin position="91"/>
        <end position="116"/>
    </location>
</feature>
<dbReference type="Pfam" id="PF11309">
    <property type="entry name" value="DUF3112"/>
    <property type="match status" value="1"/>
</dbReference>
<protein>
    <submittedName>
        <fullName evidence="3">Uncharacterized protein</fullName>
    </submittedName>
</protein>